<dbReference type="InterPro" id="IPR036259">
    <property type="entry name" value="MFS_trans_sf"/>
</dbReference>
<protein>
    <recommendedName>
        <fullName evidence="7">Major facilitator superfamily (MFS) profile domain-containing protein</fullName>
    </recommendedName>
</protein>
<comment type="caution">
    <text evidence="8">The sequence shown here is derived from an EMBL/GenBank/DDBJ whole genome shotgun (WGS) entry which is preliminary data.</text>
</comment>
<dbReference type="PROSITE" id="PS50850">
    <property type="entry name" value="MFS"/>
    <property type="match status" value="1"/>
</dbReference>
<organism evidence="8 9">
    <name type="scientific">Tieghemostelium lacteum</name>
    <name type="common">Slime mold</name>
    <name type="synonym">Dictyostelium lacteum</name>
    <dbReference type="NCBI Taxonomy" id="361077"/>
    <lineage>
        <taxon>Eukaryota</taxon>
        <taxon>Amoebozoa</taxon>
        <taxon>Evosea</taxon>
        <taxon>Eumycetozoa</taxon>
        <taxon>Dictyostelia</taxon>
        <taxon>Dictyosteliales</taxon>
        <taxon>Raperosteliaceae</taxon>
        <taxon>Tieghemostelium</taxon>
    </lineage>
</organism>
<dbReference type="Pfam" id="PF07690">
    <property type="entry name" value="MFS_1"/>
    <property type="match status" value="1"/>
</dbReference>
<evidence type="ECO:0000259" key="7">
    <source>
        <dbReference type="PROSITE" id="PS50850"/>
    </source>
</evidence>
<dbReference type="EMBL" id="LODT01000029">
    <property type="protein sequence ID" value="KYQ92591.1"/>
    <property type="molecule type" value="Genomic_DNA"/>
</dbReference>
<feature type="domain" description="Major facilitator superfamily (MFS) profile" evidence="7">
    <location>
        <begin position="1"/>
        <end position="522"/>
    </location>
</feature>
<dbReference type="GO" id="GO:0035435">
    <property type="term" value="P:phosphate ion transmembrane transport"/>
    <property type="evidence" value="ECO:0007669"/>
    <property type="project" value="TreeGrafter"/>
</dbReference>
<dbReference type="GO" id="GO:0061513">
    <property type="term" value="F:glucose 6-phosphate:phosphate antiporter activity"/>
    <property type="evidence" value="ECO:0007669"/>
    <property type="project" value="TreeGrafter"/>
</dbReference>
<evidence type="ECO:0000256" key="3">
    <source>
        <dbReference type="ARBA" id="ARBA00022989"/>
    </source>
</evidence>
<dbReference type="SUPFAM" id="SSF103473">
    <property type="entry name" value="MFS general substrate transporter"/>
    <property type="match status" value="1"/>
</dbReference>
<dbReference type="InterPro" id="IPR020846">
    <property type="entry name" value="MFS_dom"/>
</dbReference>
<feature type="transmembrane region" description="Helical" evidence="6">
    <location>
        <begin position="185"/>
        <end position="207"/>
    </location>
</feature>
<feature type="transmembrane region" description="Helical" evidence="6">
    <location>
        <begin position="111"/>
        <end position="131"/>
    </location>
</feature>
<reference evidence="8 9" key="1">
    <citation type="submission" date="2015-12" db="EMBL/GenBank/DDBJ databases">
        <title>Dictyostelia acquired genes for synthesis and detection of signals that induce cell-type specialization by lateral gene transfer from prokaryotes.</title>
        <authorList>
            <person name="Gloeckner G."/>
            <person name="Schaap P."/>
        </authorList>
    </citation>
    <scope>NUCLEOTIDE SEQUENCE [LARGE SCALE GENOMIC DNA]</scope>
    <source>
        <strain evidence="8 9">TK</strain>
    </source>
</reference>
<evidence type="ECO:0000313" key="8">
    <source>
        <dbReference type="EMBL" id="KYQ92591.1"/>
    </source>
</evidence>
<sequence length="570" mass="62780">MYIGRYNFTLLSHTKIKNQIGLSDSQYGWILTFGYWIYAFVSPFMGSIGDLKGPKNVIIVGVIGSGVINCLLGLLLLPKTTRTSSTALDTPLSTTSSSSSTVITSITINSILNYIPPVVLFSFFNALNFMSQSLATGSMSKVNSGWYRKSEIGVFGGIFSAILSTAFFFTFNIGDLLVQSKSLPWNYIFIIPGLILLVCGISSFFVVKENPKIAGFSHIDLSANSLIDSNQSNNGASDEDESNSKQELEEKDSESELPLTINNQEKEESANYAIISNENDNDVLVSSEFEDKHLVDIPLEKDGIESTKNNSKSSLFDVIKNIVKEVLKKENLKPIASRDNILNALSLFCIGWVKEGFVSWFLLFLNHKFGKDANDTLLALCLAGVTFGSMTGGFVCGFLSDKVFNYKRPPALFIFFLLLNVFAVALYFVTSQVLSTILLILIFIFIFGGNNTLAVTALLDLGTVRNAALMAGLLTTSQYIASGFSGFLLGYIVEHFGFGYWLLSMLPFSTAAMFMMAWSAGYIQVFLKPFKPFIRMFSSSFSKLENQPSIDEGKNDIELIHSNKSVNVSE</sequence>
<dbReference type="PANTHER" id="PTHR43826">
    <property type="entry name" value="GLUCOSE-6-PHOSPHATE EXCHANGER SLC37A4"/>
    <property type="match status" value="1"/>
</dbReference>
<accession>A0A151ZF47</accession>
<comment type="subcellular location">
    <subcellularLocation>
        <location evidence="1">Endomembrane system</location>
        <topology evidence="1">Multi-pass membrane protein</topology>
    </subcellularLocation>
</comment>
<feature type="transmembrane region" description="Helical" evidence="6">
    <location>
        <begin position="471"/>
        <end position="492"/>
    </location>
</feature>
<keyword evidence="3 6" id="KW-1133">Transmembrane helix</keyword>
<feature type="transmembrane region" description="Helical" evidence="6">
    <location>
        <begin position="27"/>
        <end position="45"/>
    </location>
</feature>
<keyword evidence="2 6" id="KW-0812">Transmembrane</keyword>
<dbReference type="InParanoid" id="A0A151ZF47"/>
<dbReference type="Proteomes" id="UP000076078">
    <property type="component" value="Unassembled WGS sequence"/>
</dbReference>
<feature type="transmembrane region" description="Helical" evidence="6">
    <location>
        <begin position="57"/>
        <end position="77"/>
    </location>
</feature>
<dbReference type="GO" id="GO:0012505">
    <property type="term" value="C:endomembrane system"/>
    <property type="evidence" value="ECO:0007669"/>
    <property type="project" value="UniProtKB-SubCell"/>
</dbReference>
<name>A0A151ZF47_TIELA</name>
<evidence type="ECO:0000256" key="4">
    <source>
        <dbReference type="ARBA" id="ARBA00023136"/>
    </source>
</evidence>
<evidence type="ECO:0000256" key="1">
    <source>
        <dbReference type="ARBA" id="ARBA00004127"/>
    </source>
</evidence>
<dbReference type="AlphaFoldDB" id="A0A151ZF47"/>
<keyword evidence="4 6" id="KW-0472">Membrane</keyword>
<feature type="transmembrane region" description="Helical" evidence="6">
    <location>
        <begin position="377"/>
        <end position="399"/>
    </location>
</feature>
<feature type="transmembrane region" description="Helical" evidence="6">
    <location>
        <begin position="498"/>
        <end position="527"/>
    </location>
</feature>
<keyword evidence="9" id="KW-1185">Reference proteome</keyword>
<feature type="transmembrane region" description="Helical" evidence="6">
    <location>
        <begin position="436"/>
        <end position="459"/>
    </location>
</feature>
<feature type="transmembrane region" description="Helical" evidence="6">
    <location>
        <begin position="341"/>
        <end position="365"/>
    </location>
</feature>
<evidence type="ECO:0000256" key="5">
    <source>
        <dbReference type="SAM" id="MobiDB-lite"/>
    </source>
</evidence>
<dbReference type="OrthoDB" id="3639251at2759"/>
<proteinExistence type="predicted"/>
<dbReference type="OMA" id="WFPLGMT"/>
<dbReference type="STRING" id="361077.A0A151ZF47"/>
<evidence type="ECO:0000256" key="2">
    <source>
        <dbReference type="ARBA" id="ARBA00022692"/>
    </source>
</evidence>
<evidence type="ECO:0000256" key="6">
    <source>
        <dbReference type="SAM" id="Phobius"/>
    </source>
</evidence>
<dbReference type="PANTHER" id="PTHR43826:SF3">
    <property type="entry name" value="GLUCOSE-6-PHOSPHATE EXCHANGER SLC37A4"/>
    <property type="match status" value="1"/>
</dbReference>
<feature type="transmembrane region" description="Helical" evidence="6">
    <location>
        <begin position="411"/>
        <end position="430"/>
    </location>
</feature>
<dbReference type="Gene3D" id="1.20.1250.20">
    <property type="entry name" value="MFS general substrate transporter like domains"/>
    <property type="match status" value="2"/>
</dbReference>
<dbReference type="InterPro" id="IPR011701">
    <property type="entry name" value="MFS"/>
</dbReference>
<gene>
    <name evidence="8" type="ORF">DLAC_06583</name>
</gene>
<feature type="region of interest" description="Disordered" evidence="5">
    <location>
        <begin position="230"/>
        <end position="262"/>
    </location>
</feature>
<feature type="transmembrane region" description="Helical" evidence="6">
    <location>
        <begin position="152"/>
        <end position="173"/>
    </location>
</feature>
<dbReference type="GO" id="GO:0016020">
    <property type="term" value="C:membrane"/>
    <property type="evidence" value="ECO:0007669"/>
    <property type="project" value="UniProtKB-ARBA"/>
</dbReference>
<evidence type="ECO:0000313" key="9">
    <source>
        <dbReference type="Proteomes" id="UP000076078"/>
    </source>
</evidence>
<dbReference type="InterPro" id="IPR051337">
    <property type="entry name" value="OPA_Antiporter"/>
</dbReference>